<keyword evidence="1" id="KW-1133">Transmembrane helix</keyword>
<protein>
    <submittedName>
        <fullName evidence="2">Uncharacterized protein</fullName>
    </submittedName>
</protein>
<evidence type="ECO:0000313" key="3">
    <source>
        <dbReference type="Proteomes" id="UP000229526"/>
    </source>
</evidence>
<sequence>MKRSAAFAVLIGFAFVVIFGVLMVSVFDHHGAEPGCIAALLFGKECAPTDNALAQVAHHGFTQQLTSGGMVASLVLLGVLLFWAWMSGGKGNLDSPPGLFQKEGLVQAKITFFEYLRSWLALLEAQPDGLR</sequence>
<reference evidence="3" key="1">
    <citation type="submission" date="2017-09" db="EMBL/GenBank/DDBJ databases">
        <title>Depth-based differentiation of microbial function through sediment-hosted aquifers and enrichment of novel symbionts in the deep terrestrial subsurface.</title>
        <authorList>
            <person name="Probst A.J."/>
            <person name="Ladd B."/>
            <person name="Jarett J.K."/>
            <person name="Geller-Mcgrath D.E."/>
            <person name="Sieber C.M.K."/>
            <person name="Emerson J.B."/>
            <person name="Anantharaman K."/>
            <person name="Thomas B.C."/>
            <person name="Malmstrom R."/>
            <person name="Stieglmeier M."/>
            <person name="Klingl A."/>
            <person name="Woyke T."/>
            <person name="Ryan C.M."/>
            <person name="Banfield J.F."/>
        </authorList>
    </citation>
    <scope>NUCLEOTIDE SEQUENCE [LARGE SCALE GENOMIC DNA]</scope>
</reference>
<accession>A0A2H0UK89</accession>
<organism evidence="2 3">
    <name type="scientific">Candidatus Harrisonbacteria bacterium CG10_big_fil_rev_8_21_14_0_10_49_15</name>
    <dbReference type="NCBI Taxonomy" id="1974587"/>
    <lineage>
        <taxon>Bacteria</taxon>
        <taxon>Candidatus Harrisoniibacteriota</taxon>
    </lineage>
</organism>
<dbReference type="EMBL" id="PFBD01000025">
    <property type="protein sequence ID" value="PIR86811.1"/>
    <property type="molecule type" value="Genomic_DNA"/>
</dbReference>
<evidence type="ECO:0000313" key="2">
    <source>
        <dbReference type="EMBL" id="PIR86811.1"/>
    </source>
</evidence>
<dbReference type="Proteomes" id="UP000229526">
    <property type="component" value="Unassembled WGS sequence"/>
</dbReference>
<feature type="transmembrane region" description="Helical" evidence="1">
    <location>
        <begin position="65"/>
        <end position="85"/>
    </location>
</feature>
<feature type="transmembrane region" description="Helical" evidence="1">
    <location>
        <begin position="7"/>
        <end position="27"/>
    </location>
</feature>
<comment type="caution">
    <text evidence="2">The sequence shown here is derived from an EMBL/GenBank/DDBJ whole genome shotgun (WGS) entry which is preliminary data.</text>
</comment>
<gene>
    <name evidence="2" type="ORF">COU11_03850</name>
</gene>
<dbReference type="AlphaFoldDB" id="A0A2H0UK89"/>
<evidence type="ECO:0000256" key="1">
    <source>
        <dbReference type="SAM" id="Phobius"/>
    </source>
</evidence>
<name>A0A2H0UK89_9BACT</name>
<keyword evidence="1" id="KW-0472">Membrane</keyword>
<keyword evidence="1" id="KW-0812">Transmembrane</keyword>
<proteinExistence type="predicted"/>